<keyword evidence="3 13" id="KW-0812">Transmembrane</keyword>
<evidence type="ECO:0000256" key="1">
    <source>
        <dbReference type="ARBA" id="ARBA00004123"/>
    </source>
</evidence>
<protein>
    <recommendedName>
        <fullName evidence="14">C2H2-type domain-containing protein</fullName>
    </recommendedName>
</protein>
<feature type="transmembrane region" description="Helical" evidence="13">
    <location>
        <begin position="1102"/>
        <end position="1125"/>
    </location>
</feature>
<evidence type="ECO:0000313" key="15">
    <source>
        <dbReference type="EMBL" id="CAD7280265.1"/>
    </source>
</evidence>
<dbReference type="PROSITE" id="PS50157">
    <property type="entry name" value="ZINC_FINGER_C2H2_2"/>
    <property type="match status" value="5"/>
</dbReference>
<dbReference type="GO" id="GO:0008270">
    <property type="term" value="F:zinc ion binding"/>
    <property type="evidence" value="ECO:0007669"/>
    <property type="project" value="UniProtKB-KW"/>
</dbReference>
<keyword evidence="10" id="KW-0539">Nucleus</keyword>
<proteinExistence type="inferred from homology"/>
<evidence type="ECO:0000256" key="7">
    <source>
        <dbReference type="ARBA" id="ARBA00022833"/>
    </source>
</evidence>
<feature type="domain" description="C2H2-type" evidence="14">
    <location>
        <begin position="252"/>
        <end position="279"/>
    </location>
</feature>
<dbReference type="PROSITE" id="PS00028">
    <property type="entry name" value="ZINC_FINGER_C2H2_1"/>
    <property type="match status" value="5"/>
</dbReference>
<comment type="subcellular location">
    <subcellularLocation>
        <location evidence="2">Membrane</location>
        <topology evidence="2">Multi-pass membrane protein</topology>
    </subcellularLocation>
    <subcellularLocation>
        <location evidence="1">Nucleus</location>
    </subcellularLocation>
</comment>
<comment type="similarity">
    <text evidence="11">Belongs to the snail C2H2-type zinc-finger protein family.</text>
</comment>
<feature type="transmembrane region" description="Helical" evidence="13">
    <location>
        <begin position="925"/>
        <end position="950"/>
    </location>
</feature>
<evidence type="ECO:0000259" key="14">
    <source>
        <dbReference type="PROSITE" id="PS50157"/>
    </source>
</evidence>
<dbReference type="SUPFAM" id="SSF57667">
    <property type="entry name" value="beta-beta-alpha zinc fingers"/>
    <property type="match status" value="4"/>
</dbReference>
<dbReference type="SMART" id="SM00355">
    <property type="entry name" value="ZnF_C2H2"/>
    <property type="match status" value="9"/>
</dbReference>
<evidence type="ECO:0000256" key="8">
    <source>
        <dbReference type="ARBA" id="ARBA00022989"/>
    </source>
</evidence>
<dbReference type="InterPro" id="IPR009072">
    <property type="entry name" value="Histone-fold"/>
</dbReference>
<keyword evidence="6 12" id="KW-0863">Zinc-finger</keyword>
<gene>
    <name evidence="15" type="ORF">NMOB1V02_LOCUS7927</name>
</gene>
<evidence type="ECO:0000256" key="11">
    <source>
        <dbReference type="ARBA" id="ARBA00037948"/>
    </source>
</evidence>
<dbReference type="GO" id="GO:0016020">
    <property type="term" value="C:membrane"/>
    <property type="evidence" value="ECO:0007669"/>
    <property type="project" value="UniProtKB-SubCell"/>
</dbReference>
<evidence type="ECO:0000313" key="16">
    <source>
        <dbReference type="Proteomes" id="UP000678499"/>
    </source>
</evidence>
<dbReference type="GO" id="GO:0000978">
    <property type="term" value="F:RNA polymerase II cis-regulatory region sequence-specific DNA binding"/>
    <property type="evidence" value="ECO:0007669"/>
    <property type="project" value="TreeGrafter"/>
</dbReference>
<dbReference type="InterPro" id="IPR001594">
    <property type="entry name" value="Palmitoyltrfase_DHHC"/>
</dbReference>
<dbReference type="AlphaFoldDB" id="A0A7R9BUL2"/>
<dbReference type="GO" id="GO:0046982">
    <property type="term" value="F:protein heterodimerization activity"/>
    <property type="evidence" value="ECO:0007669"/>
    <property type="project" value="InterPro"/>
</dbReference>
<dbReference type="GO" id="GO:0016409">
    <property type="term" value="F:palmitoyltransferase activity"/>
    <property type="evidence" value="ECO:0007669"/>
    <property type="project" value="InterPro"/>
</dbReference>
<dbReference type="EMBL" id="OA884082">
    <property type="protein sequence ID" value="CAD7280265.1"/>
    <property type="molecule type" value="Genomic_DNA"/>
</dbReference>
<feature type="domain" description="C2H2-type" evidence="14">
    <location>
        <begin position="516"/>
        <end position="539"/>
    </location>
</feature>
<dbReference type="InterPro" id="IPR013087">
    <property type="entry name" value="Znf_C2H2_type"/>
</dbReference>
<keyword evidence="4" id="KW-0479">Metal-binding</keyword>
<reference evidence="15" key="1">
    <citation type="submission" date="2020-11" db="EMBL/GenBank/DDBJ databases">
        <authorList>
            <person name="Tran Van P."/>
        </authorList>
    </citation>
    <scope>NUCLEOTIDE SEQUENCE</scope>
</reference>
<dbReference type="GO" id="GO:0005634">
    <property type="term" value="C:nucleus"/>
    <property type="evidence" value="ECO:0007669"/>
    <property type="project" value="UniProtKB-SubCell"/>
</dbReference>
<dbReference type="SUPFAM" id="SSF47113">
    <property type="entry name" value="Histone-fold"/>
    <property type="match status" value="1"/>
</dbReference>
<feature type="domain" description="C2H2-type" evidence="14">
    <location>
        <begin position="345"/>
        <end position="373"/>
    </location>
</feature>
<keyword evidence="16" id="KW-1185">Reference proteome</keyword>
<feature type="domain" description="C2H2-type" evidence="14">
    <location>
        <begin position="427"/>
        <end position="455"/>
    </location>
</feature>
<dbReference type="Pfam" id="PF01529">
    <property type="entry name" value="DHHC"/>
    <property type="match status" value="1"/>
</dbReference>
<keyword evidence="5" id="KW-0677">Repeat</keyword>
<evidence type="ECO:0000256" key="4">
    <source>
        <dbReference type="ARBA" id="ARBA00022723"/>
    </source>
</evidence>
<dbReference type="OrthoDB" id="302728at2759"/>
<evidence type="ECO:0000256" key="12">
    <source>
        <dbReference type="PROSITE-ProRule" id="PRU00042"/>
    </source>
</evidence>
<evidence type="ECO:0000256" key="13">
    <source>
        <dbReference type="SAM" id="Phobius"/>
    </source>
</evidence>
<sequence length="1197" mass="133766">MSHCVMCGQVFDNIGNDSSAIPSVHLPISDLNNFGIEDDCQGDELRNPPVTDEELWTRSGVVWQLCRVLGLDLSDFDSQTPAVEDAKEKQLNEFLCGQCLTLFEEARGFEECLKEALLRLRERRRFIGTRDHCTVSEEKPKKSAPHDWIGLGFPCPDGQPEDDALGAFRNELFVVEASEGRPSQQTVGSSSPVKQHRSQVAANEGGSAVSENLFESPAIPERKLRKFCAKILRNVGIQKGDDGDAVEEEDSVSCSVCFASFVRSKNVRKHLTLHNGPVLRCPKCDKPFASEDEYHIHLIRCAFNVSADEWKSGSERVSCPLCGKAINSLRAFKGHLLRSHLGRMHSCKSCSKKFAMRNELLRHMAAAHTAETCVDSISSAENAKKCSTTLVTVIGTSEKLTLLRKQRSNVRRARNASKTHVTSETAFECSPCQKRFKSGRLLKEHVNIYHENEHLWRICEECGERGYFGNGNLDHYKRCSVANGSAVLICTTCDKVFETPAKLKSHVSLCKTPKRFPCEICGKVFKFKCRLVAHKTCHAEGTGRPLLDDEEKTAGARNEIEFPQQKMEDSAEQNLNDGGESLDLLSSLNLPNTGDGELPVGDVLFSLYRRRSRLRFSIGRLPGVILDDDVNGATCETPRPRRSQPGRAARRLTFYRRCSVANGSAVLICTTCDKVFETPAKLKSHVSLCKTPKRFPCEICGKVFKFKCRLVAHKTCHAEGTGRPLLDDEEKTAGARNEIEFPQQKMEDSAEQNLNDGGESLDLLSSLNLPNTGDGELPVGDVLFNIGKTAPNPSRSQQTGLIKTYYYTYHVVRFVALGQQALGQLDARLTDSIVAVLDALATELVSELGQHAADATHAAKRVTMMPKDVDAAVDVVFSGRVATRIHDAIGHVAQSVAESYCRQRGAISRKSAMLKMRRRFWPRVAIDWASCAFVVSISIITYVFEVFFVLPALGVSHNVPTVLGMFVLLNILGNLGCLMATDTSCSSDLIGVPDVMQAQRENWRLCYDCGALAPPRAWHCNVCKTCILKREHHCMFAGYCVGHRNHRFFMLFLAYIWVGSLYSLFYHSQYLYSFFQLSHIFDLMRFFTPLMFLFFGFSEVPVALSCFIFSINLGGFLFVTAMLVFHLRLIFVNRTSHEDAHGEVEYHLGSGFKNMKEVFGVRWFLTWIFPFVPSALPSDGTKWDILSRDPEVVYKNQ</sequence>
<feature type="transmembrane region" description="Helical" evidence="13">
    <location>
        <begin position="1048"/>
        <end position="1065"/>
    </location>
</feature>
<dbReference type="PANTHER" id="PTHR24388:SF54">
    <property type="entry name" value="PROTEIN ESCARGOT"/>
    <property type="match status" value="1"/>
</dbReference>
<accession>A0A7R9BUL2</accession>
<feature type="transmembrane region" description="Helical" evidence="13">
    <location>
        <begin position="962"/>
        <end position="981"/>
    </location>
</feature>
<feature type="domain" description="C2H2-type" evidence="14">
    <location>
        <begin position="695"/>
        <end position="718"/>
    </location>
</feature>
<dbReference type="Gene3D" id="3.30.160.60">
    <property type="entry name" value="Classic Zinc Finger"/>
    <property type="match status" value="5"/>
</dbReference>
<dbReference type="PROSITE" id="PS50216">
    <property type="entry name" value="DHHC"/>
    <property type="match status" value="1"/>
</dbReference>
<evidence type="ECO:0000256" key="5">
    <source>
        <dbReference type="ARBA" id="ARBA00022737"/>
    </source>
</evidence>
<dbReference type="EMBL" id="CAJPEX010002045">
    <property type="protein sequence ID" value="CAG0920417.1"/>
    <property type="molecule type" value="Genomic_DNA"/>
</dbReference>
<keyword evidence="7" id="KW-0862">Zinc</keyword>
<evidence type="ECO:0000256" key="10">
    <source>
        <dbReference type="ARBA" id="ARBA00023242"/>
    </source>
</evidence>
<keyword evidence="8 13" id="KW-1133">Transmembrane helix</keyword>
<keyword evidence="9 13" id="KW-0472">Membrane</keyword>
<dbReference type="Proteomes" id="UP000678499">
    <property type="component" value="Unassembled WGS sequence"/>
</dbReference>
<dbReference type="PANTHER" id="PTHR24388">
    <property type="entry name" value="ZINC FINGER PROTEIN"/>
    <property type="match status" value="1"/>
</dbReference>
<name>A0A7R9BUL2_9CRUS</name>
<evidence type="ECO:0000256" key="9">
    <source>
        <dbReference type="ARBA" id="ARBA00023136"/>
    </source>
</evidence>
<evidence type="ECO:0000256" key="3">
    <source>
        <dbReference type="ARBA" id="ARBA00022692"/>
    </source>
</evidence>
<dbReference type="GO" id="GO:0000981">
    <property type="term" value="F:DNA-binding transcription factor activity, RNA polymerase II-specific"/>
    <property type="evidence" value="ECO:0007669"/>
    <property type="project" value="TreeGrafter"/>
</dbReference>
<evidence type="ECO:0000256" key="2">
    <source>
        <dbReference type="ARBA" id="ARBA00004141"/>
    </source>
</evidence>
<dbReference type="InterPro" id="IPR050527">
    <property type="entry name" value="Snail/Krueppel_Znf"/>
</dbReference>
<evidence type="ECO:0000256" key="6">
    <source>
        <dbReference type="ARBA" id="ARBA00022771"/>
    </source>
</evidence>
<dbReference type="InterPro" id="IPR036236">
    <property type="entry name" value="Znf_C2H2_sf"/>
</dbReference>
<organism evidence="15">
    <name type="scientific">Notodromas monacha</name>
    <dbReference type="NCBI Taxonomy" id="399045"/>
    <lineage>
        <taxon>Eukaryota</taxon>
        <taxon>Metazoa</taxon>
        <taxon>Ecdysozoa</taxon>
        <taxon>Arthropoda</taxon>
        <taxon>Crustacea</taxon>
        <taxon>Oligostraca</taxon>
        <taxon>Ostracoda</taxon>
        <taxon>Podocopa</taxon>
        <taxon>Podocopida</taxon>
        <taxon>Cypridocopina</taxon>
        <taxon>Cypridoidea</taxon>
        <taxon>Cyprididae</taxon>
        <taxon>Notodromas</taxon>
    </lineage>
</organism>